<dbReference type="InterPro" id="IPR036291">
    <property type="entry name" value="NAD(P)-bd_dom_sf"/>
</dbReference>
<feature type="region of interest" description="Disordered" evidence="1">
    <location>
        <begin position="268"/>
        <end position="290"/>
    </location>
</feature>
<evidence type="ECO:0000259" key="2">
    <source>
        <dbReference type="Pfam" id="PF01370"/>
    </source>
</evidence>
<dbReference type="Gene3D" id="3.40.50.720">
    <property type="entry name" value="NAD(P)-binding Rossmann-like Domain"/>
    <property type="match status" value="1"/>
</dbReference>
<dbReference type="InterPro" id="IPR001509">
    <property type="entry name" value="Epimerase_deHydtase"/>
</dbReference>
<feature type="non-terminal residue" evidence="3">
    <location>
        <position position="1"/>
    </location>
</feature>
<feature type="compositionally biased region" description="Basic and acidic residues" evidence="1">
    <location>
        <begin position="280"/>
        <end position="290"/>
    </location>
</feature>
<dbReference type="InterPro" id="IPR050177">
    <property type="entry name" value="Lipid_A_modif_metabolic_enz"/>
</dbReference>
<feature type="domain" description="NAD-dependent epimerase/dehydratase" evidence="2">
    <location>
        <begin position="5"/>
        <end position="210"/>
    </location>
</feature>
<reference evidence="3" key="1">
    <citation type="submission" date="2018-05" db="EMBL/GenBank/DDBJ databases">
        <authorList>
            <person name="Lanie J.A."/>
            <person name="Ng W.-L."/>
            <person name="Kazmierczak K.M."/>
            <person name="Andrzejewski T.M."/>
            <person name="Davidsen T.M."/>
            <person name="Wayne K.J."/>
            <person name="Tettelin H."/>
            <person name="Glass J.I."/>
            <person name="Rusch D."/>
            <person name="Podicherti R."/>
            <person name="Tsui H.-C.T."/>
            <person name="Winkler M.E."/>
        </authorList>
    </citation>
    <scope>NUCLEOTIDE SEQUENCE</scope>
</reference>
<name>A0A382ABT1_9ZZZZ</name>
<dbReference type="SUPFAM" id="SSF51735">
    <property type="entry name" value="NAD(P)-binding Rossmann-fold domains"/>
    <property type="match status" value="1"/>
</dbReference>
<dbReference type="Pfam" id="PF01370">
    <property type="entry name" value="Epimerase"/>
    <property type="match status" value="1"/>
</dbReference>
<dbReference type="CDD" id="cd08946">
    <property type="entry name" value="SDR_e"/>
    <property type="match status" value="1"/>
</dbReference>
<evidence type="ECO:0000313" key="3">
    <source>
        <dbReference type="EMBL" id="SVA98701.1"/>
    </source>
</evidence>
<sequence>VPALAGGHEVFATTRTGIASNKSGIRWLNADLARLDDDWQFPPHVDAVLYMAQSRQYREFPEAGADMFGVNVHSLWRFVDYARRVGAGQFVFASSANVYRPSPLPLNEEAAIDPATFYATSKRIAEMILESYGTELPTTILRLFTLYGPGQEDSLVTDLIDRVKKGRPVTLSGGCGPKFSPLYVTDACEAIKRVIERPPESAGARHYNVGGIEEVSIRDFAEAIALACGIDPMFEHRELEADAGWVVDGRRFAAATGWAPETTLEDGLTRTVSGTRRSPASHEVDGGGRT</sequence>
<protein>
    <recommendedName>
        <fullName evidence="2">NAD-dependent epimerase/dehydratase domain-containing protein</fullName>
    </recommendedName>
</protein>
<dbReference type="AlphaFoldDB" id="A0A382ABT1"/>
<dbReference type="EMBL" id="UINC01024649">
    <property type="protein sequence ID" value="SVA98701.1"/>
    <property type="molecule type" value="Genomic_DNA"/>
</dbReference>
<organism evidence="3">
    <name type="scientific">marine metagenome</name>
    <dbReference type="NCBI Taxonomy" id="408172"/>
    <lineage>
        <taxon>unclassified sequences</taxon>
        <taxon>metagenomes</taxon>
        <taxon>ecological metagenomes</taxon>
    </lineage>
</organism>
<gene>
    <name evidence="3" type="ORF">METZ01_LOCUS151555</name>
</gene>
<accession>A0A382ABT1</accession>
<dbReference type="PANTHER" id="PTHR43245">
    <property type="entry name" value="BIFUNCTIONAL POLYMYXIN RESISTANCE PROTEIN ARNA"/>
    <property type="match status" value="1"/>
</dbReference>
<proteinExistence type="predicted"/>
<evidence type="ECO:0000256" key="1">
    <source>
        <dbReference type="SAM" id="MobiDB-lite"/>
    </source>
</evidence>